<dbReference type="EMBL" id="CAWUFR010000095">
    <property type="protein sequence ID" value="CAK6966734.1"/>
    <property type="molecule type" value="Genomic_DNA"/>
</dbReference>
<dbReference type="InterPro" id="IPR029060">
    <property type="entry name" value="PIN-like_dom_sf"/>
</dbReference>
<organism evidence="2 3">
    <name type="scientific">Scomber scombrus</name>
    <name type="common">Atlantic mackerel</name>
    <name type="synonym">Scomber vernalis</name>
    <dbReference type="NCBI Taxonomy" id="13677"/>
    <lineage>
        <taxon>Eukaryota</taxon>
        <taxon>Metazoa</taxon>
        <taxon>Chordata</taxon>
        <taxon>Craniata</taxon>
        <taxon>Vertebrata</taxon>
        <taxon>Euteleostomi</taxon>
        <taxon>Actinopterygii</taxon>
        <taxon>Neopterygii</taxon>
        <taxon>Teleostei</taxon>
        <taxon>Neoteleostei</taxon>
        <taxon>Acanthomorphata</taxon>
        <taxon>Pelagiaria</taxon>
        <taxon>Scombriformes</taxon>
        <taxon>Scombridae</taxon>
        <taxon>Scomber</taxon>
    </lineage>
</organism>
<keyword evidence="1" id="KW-0472">Membrane</keyword>
<dbReference type="PANTHER" id="PTHR46704:SF1">
    <property type="entry name" value="TELOMERE LENGTH REGULATION PROTEIN TEL2 HOMOLOG"/>
    <property type="match status" value="1"/>
</dbReference>
<keyword evidence="1" id="KW-0812">Transmembrane</keyword>
<sequence length="1467" mass="166653">MDRHNRLHTYQYLPINKISTSDMALQSSSGEEYGEVQPAPLLTCFICEGLETPAQKLAKATAKGYPTLLAYAEAVENDTILERMKEAQNVGRMRYHIECKRELYNKSVQVTTKSTHQAEAEKESTKTKRRRTCSEFSVSTACSSHSVKLLYKNVCILCNQPAHLFTKNPEAARKRYRVPDSLTADGLKASLLKTAQGRKDDWGTEVIGRLEGINDLVAEETLYHLRCKVLFETGGHYSKTKDVGRKTDEERETVFYELCEWLDSELEHGVMTLDQVHEKMQQFDQPPDKSITYSKKWLKKKLLEKYHDTLYFTSQERRADVLCFKDKTSNILREHRANVEFGDEKTQIIKTALKLICNDIATIDLHPKSYPSAHSMTDIPSQLALVPESLQMFLRPIVKTDERVAIWGQNFIKAFRPRSGVLPYQMGLAIQLDHRFGSKWMLNKLHRLGYTESHAETQNYKYCFLNDRNGVGISYTSGTLGTIVDETEDQIDDEHEVDIKLEDLSVMTANEIEIQSDNQVVTMEVGDTSSICAITQFVGDNIDLNILSIYGNTPFHSMGLIKVISPAPHSADNRTTVTVNRVRLKALDKARVLKAAEVKILPFINRKQTGINSITFLSITELSSSMTQDQPHLSPGDTLWAAGWMIKAKDPKFQHSNWNGWMKRIHVDDAKFSTQMNFLPVIEGDPNDHRTIFTTLKECMRLSGDKVTIVTFDLPIWLKAVDIIKQENLPIIPRLGGFHLLKSYLGSLGNIMGDSGLLELIQLIYPGSTTASHILNGGCFDKAIRAHLLIDAAIYQHVMKHAFTEEELGEMRTFMEKVANGKMGARHTAPIVAVFEERFEETYKRLAEGGRTPALWVQYHYMVDVIKIFIKTERLADHNGHLSCIVTRMLDIFSAAGHHRYAKGARLYCQLMKQLATLPGYKETFKSFTAHGNHVVRYSCHDWSGTWCDICIEQTLMKAAKSEGGLSRGRMRNSASGHKCWVQTLNHFSDVNQRMEEGVKKHGPLHKDLAKTRMKRDAEAVELALKWFEENNPFDHNRDKQLLVSFSTGFTSTADDAVNAERAAEVGRDMQIKLDGQSVTSAMEVKFKVQTLSSLRKIPKVNDKKIYLNSLKLFNRLIIFAQRNMTVETSLEYELTPFPLSLFSDKDQKMNKANKAGFSNTSLKKLTQPLDLTDQPCSSLVVDGGWLLYKVKWEQGQTWQEITNRYLSYVQSLGSHSQKITVVFDGYNSSPKDHDHIQRTKNSCCDLLIQPDMIHLTPKAKFMDNTHNKRELINLLSSTLRKHQITVEQCDNDADTSIVRAALAAATHDSVEVRAEDADVLVMLVHHIKSTNHPLFFTTSKGSYDVRKIREALSERQRRYLLLCHAFTGCDTVSAIGSHGKSTIFDRLCTGDLDEHMDIFLNAQDCSKKQQNTFSIDLDVFYVNMRYILFAVTLLSDSLILIMSDVVLILSYFRFTMQVGRCLELCD</sequence>
<keyword evidence="1" id="KW-1133">Transmembrane helix</keyword>
<dbReference type="SUPFAM" id="SSF88723">
    <property type="entry name" value="PIN domain-like"/>
    <property type="match status" value="1"/>
</dbReference>
<accession>A0AAV1P6X2</accession>
<feature type="transmembrane region" description="Helical" evidence="1">
    <location>
        <begin position="1427"/>
        <end position="1453"/>
    </location>
</feature>
<protein>
    <submittedName>
        <fullName evidence="2">Uncharacterized protein</fullName>
    </submittedName>
</protein>
<name>A0AAV1P6X2_SCOSC</name>
<evidence type="ECO:0000256" key="1">
    <source>
        <dbReference type="SAM" id="Phobius"/>
    </source>
</evidence>
<keyword evidence="3" id="KW-1185">Reference proteome</keyword>
<dbReference type="Gene3D" id="3.40.50.1010">
    <property type="entry name" value="5'-nuclease"/>
    <property type="match status" value="1"/>
</dbReference>
<proteinExistence type="predicted"/>
<dbReference type="PANTHER" id="PTHR46704">
    <property type="entry name" value="CXC DOMAIN-CONTAINING PROTEIN-RELATED"/>
    <property type="match status" value="1"/>
</dbReference>
<gene>
    <name evidence="2" type="ORF">FSCOSCO3_A009615</name>
</gene>
<evidence type="ECO:0000313" key="3">
    <source>
        <dbReference type="Proteomes" id="UP001314229"/>
    </source>
</evidence>
<dbReference type="Proteomes" id="UP001314229">
    <property type="component" value="Unassembled WGS sequence"/>
</dbReference>
<comment type="caution">
    <text evidence="2">The sequence shown here is derived from an EMBL/GenBank/DDBJ whole genome shotgun (WGS) entry which is preliminary data.</text>
</comment>
<reference evidence="2 3" key="1">
    <citation type="submission" date="2024-01" db="EMBL/GenBank/DDBJ databases">
        <authorList>
            <person name="Alioto T."/>
            <person name="Alioto T."/>
            <person name="Gomez Garrido J."/>
        </authorList>
    </citation>
    <scope>NUCLEOTIDE SEQUENCE [LARGE SCALE GENOMIC DNA]</scope>
</reference>
<evidence type="ECO:0000313" key="2">
    <source>
        <dbReference type="EMBL" id="CAK6966734.1"/>
    </source>
</evidence>